<keyword evidence="2" id="KW-1185">Reference proteome</keyword>
<proteinExistence type="predicted"/>
<sequence>MLKKEQNLIVIINSSLENSPITNLMKEKHFQIKFSNQISADYIFPQAESLSIKIIKFNQSKFDLEKEKEKENFKEFWNKNNLDKFLNIFTNGIILAGISQNSIKMFLKFELILQKKHPIFLFDENDFQDCFKIIFSLLKSRFEMVLSRKHELSEKEFEKEFEKKFDFGKLRKILGRKKTNQNQNQNQNQNLKISDWIILNLKKEKITK</sequence>
<protein>
    <submittedName>
        <fullName evidence="1">Uncharacterized protein</fullName>
    </submittedName>
</protein>
<organism evidence="1 2">
    <name type="scientific">Anaeramoeba ignava</name>
    <name type="common">Anaerobic marine amoeba</name>
    <dbReference type="NCBI Taxonomy" id="1746090"/>
    <lineage>
        <taxon>Eukaryota</taxon>
        <taxon>Metamonada</taxon>
        <taxon>Anaeramoebidae</taxon>
        <taxon>Anaeramoeba</taxon>
    </lineage>
</organism>
<gene>
    <name evidence="1" type="ORF">M0811_08853</name>
</gene>
<evidence type="ECO:0000313" key="2">
    <source>
        <dbReference type="Proteomes" id="UP001149090"/>
    </source>
</evidence>
<dbReference type="Proteomes" id="UP001149090">
    <property type="component" value="Unassembled WGS sequence"/>
</dbReference>
<accession>A0A9Q0LI93</accession>
<reference evidence="1" key="1">
    <citation type="submission" date="2022-10" db="EMBL/GenBank/DDBJ databases">
        <title>Novel sulphate-reducing endosymbionts in the free-living metamonad Anaeramoeba.</title>
        <authorList>
            <person name="Jerlstrom-Hultqvist J."/>
            <person name="Cepicka I."/>
            <person name="Gallot-Lavallee L."/>
            <person name="Salas-Leiva D."/>
            <person name="Curtis B.A."/>
            <person name="Zahonova K."/>
            <person name="Pipaliya S."/>
            <person name="Dacks J."/>
            <person name="Roger A.J."/>
        </authorList>
    </citation>
    <scope>NUCLEOTIDE SEQUENCE</scope>
    <source>
        <strain evidence="1">BMAN</strain>
    </source>
</reference>
<comment type="caution">
    <text evidence="1">The sequence shown here is derived from an EMBL/GenBank/DDBJ whole genome shotgun (WGS) entry which is preliminary data.</text>
</comment>
<dbReference type="AlphaFoldDB" id="A0A9Q0LI93"/>
<name>A0A9Q0LI93_ANAIG</name>
<evidence type="ECO:0000313" key="1">
    <source>
        <dbReference type="EMBL" id="KAJ5073171.1"/>
    </source>
</evidence>
<dbReference type="EMBL" id="JAPDFW010000076">
    <property type="protein sequence ID" value="KAJ5073171.1"/>
    <property type="molecule type" value="Genomic_DNA"/>
</dbReference>